<evidence type="ECO:0000256" key="3">
    <source>
        <dbReference type="ARBA" id="ARBA00023163"/>
    </source>
</evidence>
<dbReference type="PROSITE" id="PS01117">
    <property type="entry name" value="HTH_MARR_1"/>
    <property type="match status" value="1"/>
</dbReference>
<dbReference type="InterPro" id="IPR023187">
    <property type="entry name" value="Tscrpt_reg_MarR-type_CS"/>
</dbReference>
<name>A0ABT4TNG1_9ACTN</name>
<comment type="caution">
    <text evidence="5">The sequence shown here is derived from an EMBL/GenBank/DDBJ whole genome shotgun (WGS) entry which is preliminary data.</text>
</comment>
<dbReference type="PANTHER" id="PTHR33164:SF99">
    <property type="entry name" value="MARR FAMILY REGULATORY PROTEIN"/>
    <property type="match status" value="1"/>
</dbReference>
<dbReference type="Pfam" id="PF12802">
    <property type="entry name" value="MarR_2"/>
    <property type="match status" value="1"/>
</dbReference>
<dbReference type="InterPro" id="IPR039422">
    <property type="entry name" value="MarR/SlyA-like"/>
</dbReference>
<dbReference type="InterPro" id="IPR036390">
    <property type="entry name" value="WH_DNA-bd_sf"/>
</dbReference>
<sequence>MSPTREAALVARWREVLSCYSDLSCALDRDLQERHGIGMSDFEVLDLLMSADGGKVRMQELGERVYLSQSALSRSVARLEKQGLVTRAMCDQDRRALFVQCTGEGRALHTEACPTHRALLERRLGG</sequence>
<keyword evidence="2" id="KW-0238">DNA-binding</keyword>
<keyword evidence="1" id="KW-0805">Transcription regulation</keyword>
<protein>
    <submittedName>
        <fullName evidence="5">MarR family transcriptional regulator</fullName>
    </submittedName>
</protein>
<dbReference type="EMBL" id="JAQFWP010000031">
    <property type="protein sequence ID" value="MDA2806233.1"/>
    <property type="molecule type" value="Genomic_DNA"/>
</dbReference>
<organism evidence="5 6">
    <name type="scientific">Nocardiopsis suaedae</name>
    <dbReference type="NCBI Taxonomy" id="3018444"/>
    <lineage>
        <taxon>Bacteria</taxon>
        <taxon>Bacillati</taxon>
        <taxon>Actinomycetota</taxon>
        <taxon>Actinomycetes</taxon>
        <taxon>Streptosporangiales</taxon>
        <taxon>Nocardiopsidaceae</taxon>
        <taxon>Nocardiopsis</taxon>
    </lineage>
</organism>
<proteinExistence type="predicted"/>
<dbReference type="InterPro" id="IPR036388">
    <property type="entry name" value="WH-like_DNA-bd_sf"/>
</dbReference>
<dbReference type="PRINTS" id="PR00598">
    <property type="entry name" value="HTHMARR"/>
</dbReference>
<evidence type="ECO:0000256" key="1">
    <source>
        <dbReference type="ARBA" id="ARBA00023015"/>
    </source>
</evidence>
<dbReference type="SUPFAM" id="SSF46785">
    <property type="entry name" value="Winged helix' DNA-binding domain"/>
    <property type="match status" value="1"/>
</dbReference>
<dbReference type="PROSITE" id="PS50995">
    <property type="entry name" value="HTH_MARR_2"/>
    <property type="match status" value="1"/>
</dbReference>
<evidence type="ECO:0000259" key="4">
    <source>
        <dbReference type="PROSITE" id="PS50995"/>
    </source>
</evidence>
<dbReference type="Proteomes" id="UP001165685">
    <property type="component" value="Unassembled WGS sequence"/>
</dbReference>
<reference evidence="5" key="1">
    <citation type="submission" date="2023-01" db="EMBL/GenBank/DDBJ databases">
        <title>Draft genome sequence of Nocardiopsis sp. LSu2-4 isolated from halophytes.</title>
        <authorList>
            <person name="Duangmal K."/>
            <person name="Chantavorakit T."/>
        </authorList>
    </citation>
    <scope>NUCLEOTIDE SEQUENCE</scope>
    <source>
        <strain evidence="5">LSu2-4</strain>
    </source>
</reference>
<keyword evidence="6" id="KW-1185">Reference proteome</keyword>
<gene>
    <name evidence="5" type="ORF">O4U47_17105</name>
</gene>
<keyword evidence="3" id="KW-0804">Transcription</keyword>
<dbReference type="PANTHER" id="PTHR33164">
    <property type="entry name" value="TRANSCRIPTIONAL REGULATOR, MARR FAMILY"/>
    <property type="match status" value="1"/>
</dbReference>
<dbReference type="Gene3D" id="1.10.10.10">
    <property type="entry name" value="Winged helix-like DNA-binding domain superfamily/Winged helix DNA-binding domain"/>
    <property type="match status" value="1"/>
</dbReference>
<evidence type="ECO:0000313" key="5">
    <source>
        <dbReference type="EMBL" id="MDA2806233.1"/>
    </source>
</evidence>
<evidence type="ECO:0000256" key="2">
    <source>
        <dbReference type="ARBA" id="ARBA00023125"/>
    </source>
</evidence>
<accession>A0ABT4TNG1</accession>
<dbReference type="SMART" id="SM00347">
    <property type="entry name" value="HTH_MARR"/>
    <property type="match status" value="1"/>
</dbReference>
<dbReference type="InterPro" id="IPR000835">
    <property type="entry name" value="HTH_MarR-typ"/>
</dbReference>
<feature type="domain" description="HTH marR-type" evidence="4">
    <location>
        <begin position="1"/>
        <end position="126"/>
    </location>
</feature>
<evidence type="ECO:0000313" key="6">
    <source>
        <dbReference type="Proteomes" id="UP001165685"/>
    </source>
</evidence>